<comment type="similarity">
    <text evidence="2">Belongs to the class-I pyridine nucleotide-disulfide oxidoreductase family.</text>
</comment>
<evidence type="ECO:0000256" key="1">
    <source>
        <dbReference type="ARBA" id="ARBA00001974"/>
    </source>
</evidence>
<name>A0ABZ0HY73_9HYPH</name>
<dbReference type="PANTHER" id="PTHR22912:SF151">
    <property type="entry name" value="DIHYDROLIPOYL DEHYDROGENASE, MITOCHONDRIAL"/>
    <property type="match status" value="1"/>
</dbReference>
<dbReference type="InterPro" id="IPR050151">
    <property type="entry name" value="Class-I_Pyr_Nuc-Dis_Oxidored"/>
</dbReference>
<dbReference type="SUPFAM" id="SSF51905">
    <property type="entry name" value="FAD/NAD(P)-binding domain"/>
    <property type="match status" value="1"/>
</dbReference>
<dbReference type="Gene3D" id="3.30.390.30">
    <property type="match status" value="1"/>
</dbReference>
<evidence type="ECO:0000256" key="2">
    <source>
        <dbReference type="ARBA" id="ARBA00007532"/>
    </source>
</evidence>
<gene>
    <name evidence="8" type="ORF">RZS28_05870</name>
</gene>
<keyword evidence="5" id="KW-0520">NAD</keyword>
<comment type="cofactor">
    <cofactor evidence="1">
        <name>FAD</name>
        <dbReference type="ChEBI" id="CHEBI:57692"/>
    </cofactor>
</comment>
<feature type="domain" description="FAD/NAD(P)-binding" evidence="7">
    <location>
        <begin position="5"/>
        <end position="128"/>
    </location>
</feature>
<dbReference type="PRINTS" id="PR00411">
    <property type="entry name" value="PNDRDTASEI"/>
</dbReference>
<dbReference type="RefSeq" id="WP_407340397.1">
    <property type="nucleotide sequence ID" value="NZ_CP136862.1"/>
</dbReference>
<reference evidence="8 9" key="1">
    <citation type="submission" date="2023-10" db="EMBL/GenBank/DDBJ databases">
        <title>Novel methanotroph of the genus Methylocapsa from a subarctic wetland.</title>
        <authorList>
            <person name="Belova S.E."/>
            <person name="Oshkin I.Y."/>
            <person name="Miroshnikov K."/>
            <person name="Dedysh S.N."/>
        </authorList>
    </citation>
    <scope>NUCLEOTIDE SEQUENCE [LARGE SCALE GENOMIC DNA]</scope>
    <source>
        <strain evidence="8 9">RX1</strain>
    </source>
</reference>
<dbReference type="Pfam" id="PF02852">
    <property type="entry name" value="Pyr_redox_dim"/>
    <property type="match status" value="1"/>
</dbReference>
<dbReference type="InterPro" id="IPR016156">
    <property type="entry name" value="FAD/NAD-linked_Rdtase_dimer_sf"/>
</dbReference>
<dbReference type="SUPFAM" id="SSF55424">
    <property type="entry name" value="FAD/NAD-linked reductases, dimerisation (C-terminal) domain"/>
    <property type="match status" value="1"/>
</dbReference>
<dbReference type="InterPro" id="IPR023753">
    <property type="entry name" value="FAD/NAD-binding_dom"/>
</dbReference>
<keyword evidence="4" id="KW-0274">FAD</keyword>
<evidence type="ECO:0000256" key="3">
    <source>
        <dbReference type="ARBA" id="ARBA00022630"/>
    </source>
</evidence>
<evidence type="ECO:0000259" key="6">
    <source>
        <dbReference type="Pfam" id="PF02852"/>
    </source>
</evidence>
<dbReference type="Gene3D" id="3.50.50.60">
    <property type="entry name" value="FAD/NAD(P)-binding domain"/>
    <property type="match status" value="2"/>
</dbReference>
<evidence type="ECO:0000313" key="9">
    <source>
        <dbReference type="Proteomes" id="UP001626536"/>
    </source>
</evidence>
<dbReference type="Proteomes" id="UP001626536">
    <property type="component" value="Chromosome"/>
</dbReference>
<organism evidence="8 9">
    <name type="scientific">Methylocapsa polymorpha</name>
    <dbReference type="NCBI Taxonomy" id="3080828"/>
    <lineage>
        <taxon>Bacteria</taxon>
        <taxon>Pseudomonadati</taxon>
        <taxon>Pseudomonadota</taxon>
        <taxon>Alphaproteobacteria</taxon>
        <taxon>Hyphomicrobiales</taxon>
        <taxon>Beijerinckiaceae</taxon>
        <taxon>Methylocapsa</taxon>
    </lineage>
</organism>
<keyword evidence="3" id="KW-0285">Flavoprotein</keyword>
<evidence type="ECO:0000256" key="4">
    <source>
        <dbReference type="ARBA" id="ARBA00022827"/>
    </source>
</evidence>
<dbReference type="PANTHER" id="PTHR22912">
    <property type="entry name" value="DISULFIDE OXIDOREDUCTASE"/>
    <property type="match status" value="1"/>
</dbReference>
<evidence type="ECO:0000259" key="7">
    <source>
        <dbReference type="Pfam" id="PF07992"/>
    </source>
</evidence>
<proteinExistence type="inferred from homology"/>
<sequence length="284" mass="30871">MLAPSKLLPLEDEELVAPVRVELARDGVVIHEYAKILKIEPLGDNIGVVIARATSEAKTEKETIEGSHILIAAGEAPLVEGLGLAAAGVRYDVTGIEVNADLRTRNRRVYAIGAVVRGARSAGAAEYHAGVALRRLLRPRFDLRIWPRRRQAIAQVILTDPEIAVTGLSETEARERRRHIHVLRWPFSETDRGQIEHRSAGHVKLITSPGGRVLGAGIVGPAAGELINLCTLAISRGMTATDLASMMVPYPTLADAPRRAAMTVREWGGNPVSRLIMRLLRRLG</sequence>
<feature type="domain" description="Pyridine nucleotide-disulphide oxidoreductase dimerisation" evidence="6">
    <location>
        <begin position="153"/>
        <end position="260"/>
    </location>
</feature>
<protein>
    <submittedName>
        <fullName evidence="8">FAD-dependent oxidoreductase</fullName>
    </submittedName>
</protein>
<keyword evidence="9" id="KW-1185">Reference proteome</keyword>
<dbReference type="InterPro" id="IPR004099">
    <property type="entry name" value="Pyr_nucl-diS_OxRdtase_dimer"/>
</dbReference>
<dbReference type="EMBL" id="CP136862">
    <property type="protein sequence ID" value="WOJ90811.1"/>
    <property type="molecule type" value="Genomic_DNA"/>
</dbReference>
<dbReference type="Pfam" id="PF07992">
    <property type="entry name" value="Pyr_redox_2"/>
    <property type="match status" value="1"/>
</dbReference>
<evidence type="ECO:0000313" key="8">
    <source>
        <dbReference type="EMBL" id="WOJ90811.1"/>
    </source>
</evidence>
<dbReference type="InterPro" id="IPR036188">
    <property type="entry name" value="FAD/NAD-bd_sf"/>
</dbReference>
<evidence type="ECO:0000256" key="5">
    <source>
        <dbReference type="ARBA" id="ARBA00023027"/>
    </source>
</evidence>
<accession>A0ABZ0HY73</accession>